<organism evidence="2">
    <name type="scientific">Campylobacter sp. CCS1377</name>
    <dbReference type="NCBI Taxonomy" id="3158229"/>
    <lineage>
        <taxon>Bacteria</taxon>
        <taxon>Pseudomonadati</taxon>
        <taxon>Campylobacterota</taxon>
        <taxon>Epsilonproteobacteria</taxon>
        <taxon>Campylobacterales</taxon>
        <taxon>Campylobacteraceae</taxon>
        <taxon>Campylobacter</taxon>
    </lineage>
</organism>
<feature type="transmembrane region" description="Helical" evidence="1">
    <location>
        <begin position="367"/>
        <end position="384"/>
    </location>
</feature>
<feature type="transmembrane region" description="Helical" evidence="1">
    <location>
        <begin position="157"/>
        <end position="174"/>
    </location>
</feature>
<sequence length="544" mass="63944">MIKKLQIQSIKFFKEILDFITFKPLKPLSCLEFLIFLIFTCLLAIIFVIFTLITPASLFFVAILFLGLFVIRLCMQRLLDLDLKFINPWVFVIFIFISILLLGFVDLNADFLQKYHLIFIFLKGLIILCFILFCCFVYLFFATDKNFNIFKSPKEKYPFAFAFLFIMGTLLIALNSYDLQKDISWGLEGTLKAYHFEFFIGLAALGLAGILSSNFLSKFFSMLALIGIFILALSYYALFGANLYNTDEINYVLMLFIFAFVFREQGVFSVLIIALWLLNFQLFMNSFIFLLFCMLYLSSFVTLDKKTWYVSVFWAFGIGLLSEMFLTHFQNLDFVYAHHEFKLFWLFFFLTLILATLNAYFLRFRSQLMLVLALLYGIFCVVFFKIEALRIILGEIFLYFFPLAQPQTVTIFFGKENLILFALFFSLNYSNVKFKTLLCVLFFAYMCFSQIYLFEGVQNTGISLVWIIFIFFTFLLSVLLLKFKPLMAFMIIFYAFLQFFDYFEYKISLSITLILTLFVFIGGLKNLKKTYDKYHVFKGAKCQI</sequence>
<feature type="transmembrane region" description="Helical" evidence="1">
    <location>
        <begin position="219"/>
        <end position="239"/>
    </location>
</feature>
<keyword evidence="1" id="KW-1133">Transmembrane helix</keyword>
<feature type="transmembrane region" description="Helical" evidence="1">
    <location>
        <begin position="466"/>
        <end position="495"/>
    </location>
</feature>
<keyword evidence="1" id="KW-0472">Membrane</keyword>
<dbReference type="AlphaFoldDB" id="A0AAU7E6Z6"/>
<name>A0AAU7E6Z6_9BACT</name>
<feature type="transmembrane region" description="Helical" evidence="1">
    <location>
        <begin position="507"/>
        <end position="524"/>
    </location>
</feature>
<evidence type="ECO:0000256" key="1">
    <source>
        <dbReference type="SAM" id="Phobius"/>
    </source>
</evidence>
<dbReference type="RefSeq" id="WP_348518378.1">
    <property type="nucleotide sequence ID" value="NZ_CP155620.1"/>
</dbReference>
<gene>
    <name evidence="2" type="ORF">AAH949_07430</name>
</gene>
<feature type="transmembrane region" description="Helical" evidence="1">
    <location>
        <begin position="251"/>
        <end position="275"/>
    </location>
</feature>
<proteinExistence type="predicted"/>
<dbReference type="EMBL" id="CP155620">
    <property type="protein sequence ID" value="XBJ28909.1"/>
    <property type="molecule type" value="Genomic_DNA"/>
</dbReference>
<feature type="transmembrane region" description="Helical" evidence="1">
    <location>
        <begin position="282"/>
        <end position="302"/>
    </location>
</feature>
<accession>A0AAU7E6Z6</accession>
<evidence type="ECO:0000313" key="2">
    <source>
        <dbReference type="EMBL" id="XBJ28909.1"/>
    </source>
</evidence>
<feature type="transmembrane region" description="Helical" evidence="1">
    <location>
        <begin position="194"/>
        <end position="212"/>
    </location>
</feature>
<feature type="transmembrane region" description="Helical" evidence="1">
    <location>
        <begin position="308"/>
        <end position="329"/>
    </location>
</feature>
<feature type="transmembrane region" description="Helical" evidence="1">
    <location>
        <begin position="341"/>
        <end position="361"/>
    </location>
</feature>
<feature type="transmembrane region" description="Helical" evidence="1">
    <location>
        <begin position="86"/>
        <end position="105"/>
    </location>
</feature>
<feature type="transmembrane region" description="Helical" evidence="1">
    <location>
        <begin position="434"/>
        <end position="454"/>
    </location>
</feature>
<keyword evidence="1" id="KW-0812">Transmembrane</keyword>
<evidence type="ECO:0008006" key="3">
    <source>
        <dbReference type="Google" id="ProtNLM"/>
    </source>
</evidence>
<feature type="transmembrane region" description="Helical" evidence="1">
    <location>
        <begin position="56"/>
        <end position="74"/>
    </location>
</feature>
<protein>
    <recommendedName>
        <fullName evidence="3">DUF2157 domain-containing protein</fullName>
    </recommendedName>
</protein>
<reference evidence="2" key="1">
    <citation type="submission" date="2024-05" db="EMBL/GenBank/DDBJ databases">
        <title>Campylobacter coli isolated from environmental waters in Slovenia.</title>
        <authorList>
            <person name="Zautner A.E."/>
            <person name="Bunk B."/>
            <person name="Riedel T."/>
            <person name="Sproeer C."/>
        </authorList>
    </citation>
    <scope>NUCLEOTIDE SEQUENCE</scope>
    <source>
        <strain evidence="2">CCS1377</strain>
    </source>
</reference>
<feature type="transmembrane region" description="Helical" evidence="1">
    <location>
        <begin position="117"/>
        <end position="141"/>
    </location>
</feature>
<feature type="transmembrane region" description="Helical" evidence="1">
    <location>
        <begin position="30"/>
        <end position="50"/>
    </location>
</feature>